<dbReference type="GeneID" id="119741867"/>
<sequence>MSVPSGFRPNRHASIAESRGSVASDRPIPLSRLAEGSNHSVNVDTMSMGTDGGRRQEGPQPDSSPAVVATQMTRTPKIDRWQVSTTPSAVVNRQPAPPSWIPPQLDPVSKDVFEEIVCTHNSNGKLKFAVTREIERGSKELERDQSWLPETVSYGEFLTDLLYPDESFLLHGQSLPFTNVNFHVCEEWVPEPHRWGTHKALRPPAKAPMLTGRAFLTNHRLILFSAEKQRATSLKKLTTRTSGSDSSKPAGYQLRTTNQDTVHFQTVPLTHFRNVELLATVGTSSVANILGQRLFCCLPLTCCRVCYEDDMCSKYWYPRDQLTFGTNTRMLSMGVVMPPWGNRSLLEVHVCADVPLSLMRGFMVELQRYSPGLRSTAQKPQEYGT</sequence>
<dbReference type="EnsemblMetazoa" id="XM_038217789.1">
    <property type="protein sequence ID" value="XP_038073717.1"/>
    <property type="gene ID" value="LOC119741867"/>
</dbReference>
<feature type="compositionally biased region" description="Polar residues" evidence="1">
    <location>
        <begin position="37"/>
        <end position="48"/>
    </location>
</feature>
<organism evidence="2 3">
    <name type="scientific">Patiria miniata</name>
    <name type="common">Bat star</name>
    <name type="synonym">Asterina miniata</name>
    <dbReference type="NCBI Taxonomy" id="46514"/>
    <lineage>
        <taxon>Eukaryota</taxon>
        <taxon>Metazoa</taxon>
        <taxon>Echinodermata</taxon>
        <taxon>Eleutherozoa</taxon>
        <taxon>Asterozoa</taxon>
        <taxon>Asteroidea</taxon>
        <taxon>Valvatacea</taxon>
        <taxon>Valvatida</taxon>
        <taxon>Asterinidae</taxon>
        <taxon>Patiria</taxon>
    </lineage>
</organism>
<evidence type="ECO:0000313" key="3">
    <source>
        <dbReference type="Proteomes" id="UP000887568"/>
    </source>
</evidence>
<reference evidence="2" key="1">
    <citation type="submission" date="2022-11" db="UniProtKB">
        <authorList>
            <consortium name="EnsemblMetazoa"/>
        </authorList>
    </citation>
    <scope>IDENTIFICATION</scope>
</reference>
<accession>A0A914BE62</accession>
<dbReference type="OrthoDB" id="5963802at2759"/>
<name>A0A914BE62_PATMI</name>
<dbReference type="RefSeq" id="XP_038073717.1">
    <property type="nucleotide sequence ID" value="XM_038217789.1"/>
</dbReference>
<dbReference type="Proteomes" id="UP000887568">
    <property type="component" value="Unplaced"/>
</dbReference>
<dbReference type="OMA" id="CYEDDMC"/>
<dbReference type="AlphaFoldDB" id="A0A914BE62"/>
<feature type="region of interest" description="Disordered" evidence="1">
    <location>
        <begin position="1"/>
        <end position="103"/>
    </location>
</feature>
<evidence type="ECO:0000256" key="1">
    <source>
        <dbReference type="SAM" id="MobiDB-lite"/>
    </source>
</evidence>
<feature type="compositionally biased region" description="Polar residues" evidence="1">
    <location>
        <begin position="82"/>
        <end position="91"/>
    </location>
</feature>
<proteinExistence type="predicted"/>
<keyword evidence="3" id="KW-1185">Reference proteome</keyword>
<protein>
    <submittedName>
        <fullName evidence="2">Uncharacterized protein</fullName>
    </submittedName>
</protein>
<evidence type="ECO:0000313" key="2">
    <source>
        <dbReference type="EnsemblMetazoa" id="XP_038073717.1"/>
    </source>
</evidence>